<reference evidence="1" key="2">
    <citation type="submission" date="2020-05" db="UniProtKB">
        <authorList>
            <consortium name="EnsemblMetazoa"/>
        </authorList>
    </citation>
    <scope>IDENTIFICATION</scope>
    <source>
        <strain evidence="1">CM1001059</strain>
    </source>
</reference>
<protein>
    <submittedName>
        <fullName evidence="1">Uncharacterized protein</fullName>
    </submittedName>
</protein>
<name>A0A182UA90_9DIPT</name>
<accession>A0A182UA90</accession>
<dbReference type="VEuPathDB" id="VectorBase:AMEC016758"/>
<proteinExistence type="predicted"/>
<keyword evidence="2" id="KW-1185">Reference proteome</keyword>
<reference evidence="2" key="1">
    <citation type="submission" date="2014-01" db="EMBL/GenBank/DDBJ databases">
        <title>The Genome Sequence of Anopheles melas CM1001059_A (V2).</title>
        <authorList>
            <consortium name="The Broad Institute Genomics Platform"/>
            <person name="Neafsey D.E."/>
            <person name="Besansky N."/>
            <person name="Howell P."/>
            <person name="Walton C."/>
            <person name="Young S.K."/>
            <person name="Zeng Q."/>
            <person name="Gargeya S."/>
            <person name="Fitzgerald M."/>
            <person name="Haas B."/>
            <person name="Abouelleil A."/>
            <person name="Allen A.W."/>
            <person name="Alvarado L."/>
            <person name="Arachchi H.M."/>
            <person name="Berlin A.M."/>
            <person name="Chapman S.B."/>
            <person name="Gainer-Dewar J."/>
            <person name="Goldberg J."/>
            <person name="Griggs A."/>
            <person name="Gujja S."/>
            <person name="Hansen M."/>
            <person name="Howarth C."/>
            <person name="Imamovic A."/>
            <person name="Ireland A."/>
            <person name="Larimer J."/>
            <person name="McCowan C."/>
            <person name="Murphy C."/>
            <person name="Pearson M."/>
            <person name="Poon T.W."/>
            <person name="Priest M."/>
            <person name="Roberts A."/>
            <person name="Saif S."/>
            <person name="Shea T."/>
            <person name="Sisk P."/>
            <person name="Sykes S."/>
            <person name="Wortman J."/>
            <person name="Nusbaum C."/>
            <person name="Birren B."/>
        </authorList>
    </citation>
    <scope>NUCLEOTIDE SEQUENCE [LARGE SCALE GENOMIC DNA]</scope>
    <source>
        <strain evidence="2">CM1001059</strain>
    </source>
</reference>
<organism evidence="1 2">
    <name type="scientific">Anopheles melas</name>
    <dbReference type="NCBI Taxonomy" id="34690"/>
    <lineage>
        <taxon>Eukaryota</taxon>
        <taxon>Metazoa</taxon>
        <taxon>Ecdysozoa</taxon>
        <taxon>Arthropoda</taxon>
        <taxon>Hexapoda</taxon>
        <taxon>Insecta</taxon>
        <taxon>Pterygota</taxon>
        <taxon>Neoptera</taxon>
        <taxon>Endopterygota</taxon>
        <taxon>Diptera</taxon>
        <taxon>Nematocera</taxon>
        <taxon>Culicoidea</taxon>
        <taxon>Culicidae</taxon>
        <taxon>Anophelinae</taxon>
        <taxon>Anopheles</taxon>
    </lineage>
</organism>
<dbReference type="AlphaFoldDB" id="A0A182UA90"/>
<dbReference type="Proteomes" id="UP000075902">
    <property type="component" value="Unassembled WGS sequence"/>
</dbReference>
<dbReference type="EnsemblMetazoa" id="AMEC016758-RA">
    <property type="protein sequence ID" value="AMEC016758-PA"/>
    <property type="gene ID" value="AMEC016758"/>
</dbReference>
<evidence type="ECO:0000313" key="2">
    <source>
        <dbReference type="Proteomes" id="UP000075902"/>
    </source>
</evidence>
<evidence type="ECO:0000313" key="1">
    <source>
        <dbReference type="EnsemblMetazoa" id="AMEC016758-PA"/>
    </source>
</evidence>
<sequence>MLNVGMPPPGTMPPGAPNAGGAPNGAAPPPMPNGCCCCCCCCCWGCCCCAPPKVNAVPGCCCGCGATAATFPAEKLNGDAGPGAGWAAEAPNVNGPAVALLFGAGAAFAPLTIAPKANGDALLGAGLALPVATGPFDCGVPKMEPTDWFAEPGPVEAPVAFALPKMDPVVPKAGAGLAPFMVAPNAGTADGVDVLEFPVVLLLLFVAVMPPKIPPPAGALFAPNAKGLAFVLLVAVAPNVGTPPPPSGFEA</sequence>